<sequence length="118" mass="13747">MNQHKFPTQTQAVKHLNELLQYATAFDLHYRIDKAESETYLDKLQTQVSIFYKNLPNPDTLSTIPFPAYDAYYDCLDNLMRSPLIRVDFGNQSLVNQGYIDVIMIAQHQLSLYAIKTR</sequence>
<comment type="caution">
    <text evidence="1">The sequence shown here is derived from an EMBL/GenBank/DDBJ whole genome shotgun (WGS) entry which is preliminary data.</text>
</comment>
<proteinExistence type="predicted"/>
<protein>
    <submittedName>
        <fullName evidence="1">Uncharacterized protein</fullName>
    </submittedName>
</protein>
<evidence type="ECO:0000313" key="1">
    <source>
        <dbReference type="EMBL" id="REH99708.1"/>
    </source>
</evidence>
<name>A0A3E0IS83_9STAP</name>
<dbReference type="OrthoDB" id="2413830at2"/>
<reference evidence="1 2" key="1">
    <citation type="journal article" date="2018" name="Vet. Microbiol.">
        <title>Characterisation of Staphylococcus felis isolated from cats using whole genome sequencing.</title>
        <authorList>
            <person name="Worthing K."/>
            <person name="Pang S."/>
            <person name="Trott D.J."/>
            <person name="Abraham S."/>
            <person name="Coombs G.W."/>
            <person name="Jordan D."/>
            <person name="McIntyre L."/>
            <person name="Davies M.R."/>
            <person name="Norris J."/>
        </authorList>
    </citation>
    <scope>NUCLEOTIDE SEQUENCE [LARGE SCALE GENOMIC DNA]</scope>
    <source>
        <strain evidence="1 2">F9</strain>
    </source>
</reference>
<evidence type="ECO:0000313" key="2">
    <source>
        <dbReference type="Proteomes" id="UP000256562"/>
    </source>
</evidence>
<dbReference type="AlphaFoldDB" id="A0A3E0IS83"/>
<dbReference type="Proteomes" id="UP000256562">
    <property type="component" value="Unassembled WGS sequence"/>
</dbReference>
<gene>
    <name evidence="1" type="ORF">DOS83_01915</name>
</gene>
<organism evidence="1 2">
    <name type="scientific">Staphylococcus felis</name>
    <dbReference type="NCBI Taxonomy" id="46127"/>
    <lineage>
        <taxon>Bacteria</taxon>
        <taxon>Bacillati</taxon>
        <taxon>Bacillota</taxon>
        <taxon>Bacilli</taxon>
        <taxon>Bacillales</taxon>
        <taxon>Staphylococcaceae</taxon>
        <taxon>Staphylococcus</taxon>
    </lineage>
</organism>
<dbReference type="EMBL" id="QKXQ01000082">
    <property type="protein sequence ID" value="REH99708.1"/>
    <property type="molecule type" value="Genomic_DNA"/>
</dbReference>
<accession>A0A3E0IS83</accession>
<dbReference type="RefSeq" id="WP_116093683.1">
    <property type="nucleotide sequence ID" value="NZ_QKXN01000062.1"/>
</dbReference>